<dbReference type="Gene3D" id="3.30.70.60">
    <property type="match status" value="1"/>
</dbReference>
<keyword evidence="5" id="KW-0687">Ribonucleoprotein</keyword>
<dbReference type="InterPro" id="IPR020814">
    <property type="entry name" value="Ribosomal_S6_plastid/chlpt"/>
</dbReference>
<dbReference type="InterPro" id="IPR020815">
    <property type="entry name" value="Ribosomal_bS6_CS"/>
</dbReference>
<dbReference type="CDD" id="cd00473">
    <property type="entry name" value="bS6"/>
    <property type="match status" value="1"/>
</dbReference>
<evidence type="ECO:0000256" key="4">
    <source>
        <dbReference type="ARBA" id="ARBA00022980"/>
    </source>
</evidence>
<reference evidence="6" key="1">
    <citation type="submission" date="2019-08" db="EMBL/GenBank/DDBJ databases">
        <authorList>
            <person name="Kucharzyk K."/>
            <person name="Murdoch R.W."/>
            <person name="Higgins S."/>
            <person name="Loffler F."/>
        </authorList>
    </citation>
    <scope>NUCLEOTIDE SEQUENCE</scope>
</reference>
<keyword evidence="4 6" id="KW-0689">Ribosomal protein</keyword>
<dbReference type="GO" id="GO:0005840">
    <property type="term" value="C:ribosome"/>
    <property type="evidence" value="ECO:0007669"/>
    <property type="project" value="UniProtKB-KW"/>
</dbReference>
<keyword evidence="3" id="KW-0694">RNA-binding</keyword>
<dbReference type="InterPro" id="IPR000529">
    <property type="entry name" value="Ribosomal_bS6"/>
</dbReference>
<dbReference type="EMBL" id="VSSQ01039261">
    <property type="protein sequence ID" value="MPM92305.1"/>
    <property type="molecule type" value="Genomic_DNA"/>
</dbReference>
<comment type="similarity">
    <text evidence="1">Belongs to the bacterial ribosomal protein bS6 family.</text>
</comment>
<dbReference type="PROSITE" id="PS01048">
    <property type="entry name" value="RIBOSOMAL_S6"/>
    <property type="match status" value="1"/>
</dbReference>
<dbReference type="InterPro" id="IPR035980">
    <property type="entry name" value="Ribosomal_bS6_sf"/>
</dbReference>
<evidence type="ECO:0000256" key="1">
    <source>
        <dbReference type="ARBA" id="ARBA00009512"/>
    </source>
</evidence>
<comment type="caution">
    <text evidence="6">The sequence shown here is derived from an EMBL/GenBank/DDBJ whole genome shotgun (WGS) entry which is preliminary data.</text>
</comment>
<dbReference type="HAMAP" id="MF_00360">
    <property type="entry name" value="Ribosomal_bS6"/>
    <property type="match status" value="1"/>
</dbReference>
<dbReference type="Pfam" id="PF01250">
    <property type="entry name" value="Ribosomal_S6"/>
    <property type="match status" value="1"/>
</dbReference>
<dbReference type="GO" id="GO:0070181">
    <property type="term" value="F:small ribosomal subunit rRNA binding"/>
    <property type="evidence" value="ECO:0007669"/>
    <property type="project" value="TreeGrafter"/>
</dbReference>
<gene>
    <name evidence="6" type="primary">rpsF_37</name>
    <name evidence="6" type="ORF">SDC9_139440</name>
</gene>
<dbReference type="InterPro" id="IPR014717">
    <property type="entry name" value="Transl_elong_EF1B/ribsomal_bS6"/>
</dbReference>
<evidence type="ECO:0000256" key="2">
    <source>
        <dbReference type="ARBA" id="ARBA00022730"/>
    </source>
</evidence>
<dbReference type="NCBIfam" id="TIGR00166">
    <property type="entry name" value="S6"/>
    <property type="match status" value="1"/>
</dbReference>
<dbReference type="GO" id="GO:0003735">
    <property type="term" value="F:structural constituent of ribosome"/>
    <property type="evidence" value="ECO:0007669"/>
    <property type="project" value="InterPro"/>
</dbReference>
<dbReference type="AlphaFoldDB" id="A0A645DSR3"/>
<proteinExistence type="inferred from homology"/>
<dbReference type="GO" id="GO:0005737">
    <property type="term" value="C:cytoplasm"/>
    <property type="evidence" value="ECO:0007669"/>
    <property type="project" value="UniProtKB-ARBA"/>
</dbReference>
<accession>A0A645DSR3</accession>
<name>A0A645DSR3_9ZZZZ</name>
<protein>
    <submittedName>
        <fullName evidence="6">30S ribosomal protein S6</fullName>
    </submittedName>
</protein>
<dbReference type="PANTHER" id="PTHR21011:SF1">
    <property type="entry name" value="SMALL RIBOSOMAL SUBUNIT PROTEIN BS6M"/>
    <property type="match status" value="1"/>
</dbReference>
<evidence type="ECO:0000313" key="6">
    <source>
        <dbReference type="EMBL" id="MPM92305.1"/>
    </source>
</evidence>
<organism evidence="6">
    <name type="scientific">bioreactor metagenome</name>
    <dbReference type="NCBI Taxonomy" id="1076179"/>
    <lineage>
        <taxon>unclassified sequences</taxon>
        <taxon>metagenomes</taxon>
        <taxon>ecological metagenomes</taxon>
    </lineage>
</organism>
<dbReference type="GO" id="GO:1990904">
    <property type="term" value="C:ribonucleoprotein complex"/>
    <property type="evidence" value="ECO:0007669"/>
    <property type="project" value="UniProtKB-KW"/>
</dbReference>
<evidence type="ECO:0000256" key="5">
    <source>
        <dbReference type="ARBA" id="ARBA00023274"/>
    </source>
</evidence>
<sequence length="98" mass="10878">MAKLSANYEAVYIVDLAQGEEGIAAITEKFKALVEANGTLNELDAWGKRRLAYPINDLLDGYYVLMSFTSEAAFPAELDRVFKITDGVIRSLIICKDE</sequence>
<evidence type="ECO:0000256" key="3">
    <source>
        <dbReference type="ARBA" id="ARBA00022884"/>
    </source>
</evidence>
<dbReference type="GO" id="GO:0006412">
    <property type="term" value="P:translation"/>
    <property type="evidence" value="ECO:0007669"/>
    <property type="project" value="InterPro"/>
</dbReference>
<dbReference type="PANTHER" id="PTHR21011">
    <property type="entry name" value="MITOCHONDRIAL 28S RIBOSOMAL PROTEIN S6"/>
    <property type="match status" value="1"/>
</dbReference>
<dbReference type="SUPFAM" id="SSF54995">
    <property type="entry name" value="Ribosomal protein S6"/>
    <property type="match status" value="1"/>
</dbReference>
<keyword evidence="2" id="KW-0699">rRNA-binding</keyword>